<dbReference type="RefSeq" id="WP_168936493.1">
    <property type="nucleotide sequence ID" value="NZ_JABAFY010000081.1"/>
</dbReference>
<proteinExistence type="predicted"/>
<evidence type="ECO:0000313" key="1">
    <source>
        <dbReference type="EMBL" id="NME53209.1"/>
    </source>
</evidence>
<dbReference type="EMBL" id="JABAFY010000081">
    <property type="protein sequence ID" value="NME53209.1"/>
    <property type="molecule type" value="Genomic_DNA"/>
</dbReference>
<feature type="non-terminal residue" evidence="1">
    <location>
        <position position="1"/>
    </location>
</feature>
<organism evidence="1 2">
    <name type="scientific">Desulfovibrio piger</name>
    <dbReference type="NCBI Taxonomy" id="901"/>
    <lineage>
        <taxon>Bacteria</taxon>
        <taxon>Pseudomonadati</taxon>
        <taxon>Thermodesulfobacteriota</taxon>
        <taxon>Desulfovibrionia</taxon>
        <taxon>Desulfovibrionales</taxon>
        <taxon>Desulfovibrionaceae</taxon>
        <taxon>Desulfovibrio</taxon>
    </lineage>
</organism>
<protein>
    <submittedName>
        <fullName evidence="1">Uncharacterized protein</fullName>
    </submittedName>
</protein>
<sequence>CQQVFFIFAKVFFAAPSGQLVGARETYVSFSNLRQELFFAIREIFFSRRPFGRGQLVGANGFMRLFDPIVKHFSAKKFADLRLAD</sequence>
<gene>
    <name evidence="1" type="ORF">HF854_11970</name>
</gene>
<dbReference type="AlphaFoldDB" id="A0A848CK06"/>
<dbReference type="Proteomes" id="UP000522333">
    <property type="component" value="Unassembled WGS sequence"/>
</dbReference>
<accession>A0A848CK06</accession>
<reference evidence="1 2" key="1">
    <citation type="submission" date="2020-04" db="EMBL/GenBank/DDBJ databases">
        <authorList>
            <person name="Hitch T.C.A."/>
            <person name="Wylensek D."/>
            <person name="Clavel T."/>
        </authorList>
    </citation>
    <scope>NUCLEOTIDE SEQUENCE [LARGE SCALE GENOMIC DNA]</scope>
    <source>
        <strain evidence="1 2">PG-251-APC-1</strain>
    </source>
</reference>
<evidence type="ECO:0000313" key="2">
    <source>
        <dbReference type="Proteomes" id="UP000522333"/>
    </source>
</evidence>
<comment type="caution">
    <text evidence="1">The sequence shown here is derived from an EMBL/GenBank/DDBJ whole genome shotgun (WGS) entry which is preliminary data.</text>
</comment>
<name>A0A848CK06_9BACT</name>